<protein>
    <submittedName>
        <fullName evidence="3">Histone deacetylase 11</fullName>
    </submittedName>
</protein>
<keyword evidence="2" id="KW-1133">Transmembrane helix</keyword>
<accession>A0AAV4DM72</accession>
<dbReference type="GO" id="GO:0034551">
    <property type="term" value="P:mitochondrial respiratory chain complex III assembly"/>
    <property type="evidence" value="ECO:0007669"/>
    <property type="project" value="InterPro"/>
</dbReference>
<proteinExistence type="predicted"/>
<feature type="compositionally biased region" description="Low complexity" evidence="1">
    <location>
        <begin position="57"/>
        <end position="78"/>
    </location>
</feature>
<reference evidence="3 4" key="1">
    <citation type="journal article" date="2021" name="Elife">
        <title>Chloroplast acquisition without the gene transfer in kleptoplastic sea slugs, Plakobranchus ocellatus.</title>
        <authorList>
            <person name="Maeda T."/>
            <person name="Takahashi S."/>
            <person name="Yoshida T."/>
            <person name="Shimamura S."/>
            <person name="Takaki Y."/>
            <person name="Nagai Y."/>
            <person name="Toyoda A."/>
            <person name="Suzuki Y."/>
            <person name="Arimoto A."/>
            <person name="Ishii H."/>
            <person name="Satoh N."/>
            <person name="Nishiyama T."/>
            <person name="Hasebe M."/>
            <person name="Maruyama T."/>
            <person name="Minagawa J."/>
            <person name="Obokata J."/>
            <person name="Shigenobu S."/>
        </authorList>
    </citation>
    <scope>NUCLEOTIDE SEQUENCE [LARGE SCALE GENOMIC DNA]</scope>
</reference>
<dbReference type="GO" id="GO:0005739">
    <property type="term" value="C:mitochondrion"/>
    <property type="evidence" value="ECO:0007669"/>
    <property type="project" value="GOC"/>
</dbReference>
<name>A0AAV4DM72_9GAST</name>
<evidence type="ECO:0000313" key="3">
    <source>
        <dbReference type="EMBL" id="GFO45056.1"/>
    </source>
</evidence>
<organism evidence="3 4">
    <name type="scientific">Plakobranchus ocellatus</name>
    <dbReference type="NCBI Taxonomy" id="259542"/>
    <lineage>
        <taxon>Eukaryota</taxon>
        <taxon>Metazoa</taxon>
        <taxon>Spiralia</taxon>
        <taxon>Lophotrochozoa</taxon>
        <taxon>Mollusca</taxon>
        <taxon>Gastropoda</taxon>
        <taxon>Heterobranchia</taxon>
        <taxon>Euthyneura</taxon>
        <taxon>Panpulmonata</taxon>
        <taxon>Sacoglossa</taxon>
        <taxon>Placobranchoidea</taxon>
        <taxon>Plakobranchidae</taxon>
        <taxon>Plakobranchus</taxon>
    </lineage>
</organism>
<keyword evidence="4" id="KW-1185">Reference proteome</keyword>
<gene>
    <name evidence="3" type="ORF">PoB_007156100</name>
</gene>
<feature type="transmembrane region" description="Helical" evidence="2">
    <location>
        <begin position="12"/>
        <end position="32"/>
    </location>
</feature>
<feature type="region of interest" description="Disordered" evidence="1">
    <location>
        <begin position="56"/>
        <end position="78"/>
    </location>
</feature>
<keyword evidence="2" id="KW-0472">Membrane</keyword>
<comment type="caution">
    <text evidence="3">The sequence shown here is derived from an EMBL/GenBank/DDBJ whole genome shotgun (WGS) entry which is preliminary data.</text>
</comment>
<dbReference type="Proteomes" id="UP000735302">
    <property type="component" value="Unassembled WGS sequence"/>
</dbReference>
<dbReference type="AlphaFoldDB" id="A0AAV4DM72"/>
<dbReference type="EMBL" id="BLXT01007988">
    <property type="protein sequence ID" value="GFO45056.1"/>
    <property type="molecule type" value="Genomic_DNA"/>
</dbReference>
<sequence>MPAGTSWPRYIAAVSAMMLSMFAGAQTVHVFYNPLQDFESRIESEKQKLLIAKQKDSSAAVAPSTATSTTPSSTLPSS</sequence>
<keyword evidence="2" id="KW-0812">Transmembrane</keyword>
<dbReference type="InterPro" id="IPR027858">
    <property type="entry name" value="BRAWNIN"/>
</dbReference>
<evidence type="ECO:0000256" key="1">
    <source>
        <dbReference type="SAM" id="MobiDB-lite"/>
    </source>
</evidence>
<evidence type="ECO:0000256" key="2">
    <source>
        <dbReference type="SAM" id="Phobius"/>
    </source>
</evidence>
<dbReference type="Pfam" id="PF14990">
    <property type="entry name" value="DUF4516"/>
    <property type="match status" value="1"/>
</dbReference>
<evidence type="ECO:0000313" key="4">
    <source>
        <dbReference type="Proteomes" id="UP000735302"/>
    </source>
</evidence>